<dbReference type="EMBL" id="CAJNDS010000813">
    <property type="protein sequence ID" value="CAE7235705.1"/>
    <property type="molecule type" value="Genomic_DNA"/>
</dbReference>
<reference evidence="1" key="1">
    <citation type="submission" date="2021-02" db="EMBL/GenBank/DDBJ databases">
        <authorList>
            <person name="Dougan E. K."/>
            <person name="Rhodes N."/>
            <person name="Thang M."/>
            <person name="Chan C."/>
        </authorList>
    </citation>
    <scope>NUCLEOTIDE SEQUENCE</scope>
</reference>
<accession>A0A812L4H5</accession>
<organism evidence="1 2">
    <name type="scientific">Symbiodinium natans</name>
    <dbReference type="NCBI Taxonomy" id="878477"/>
    <lineage>
        <taxon>Eukaryota</taxon>
        <taxon>Sar</taxon>
        <taxon>Alveolata</taxon>
        <taxon>Dinophyceae</taxon>
        <taxon>Suessiales</taxon>
        <taxon>Symbiodiniaceae</taxon>
        <taxon>Symbiodinium</taxon>
    </lineage>
</organism>
<comment type="caution">
    <text evidence="1">The sequence shown here is derived from an EMBL/GenBank/DDBJ whole genome shotgun (WGS) entry which is preliminary data.</text>
</comment>
<dbReference type="AlphaFoldDB" id="A0A812L4H5"/>
<gene>
    <name evidence="1" type="ORF">SNAT2548_LOCUS10090</name>
</gene>
<proteinExistence type="predicted"/>
<sequence length="118" mass="12944">MIACPASRMHVNPGDYNLLGPSRHILSAWLPACMAGVSEAMHSTRTTVAAGTTRRLIIEPPRGRRNARCSEGPKATLGQALNPLCTLQPPKEAQNSMLQLRRSNEGWQRAPCRKFTLP</sequence>
<evidence type="ECO:0000313" key="2">
    <source>
        <dbReference type="Proteomes" id="UP000604046"/>
    </source>
</evidence>
<dbReference type="Proteomes" id="UP000604046">
    <property type="component" value="Unassembled WGS sequence"/>
</dbReference>
<protein>
    <submittedName>
        <fullName evidence="1">Uncharacterized protein</fullName>
    </submittedName>
</protein>
<keyword evidence="2" id="KW-1185">Reference proteome</keyword>
<evidence type="ECO:0000313" key="1">
    <source>
        <dbReference type="EMBL" id="CAE7235705.1"/>
    </source>
</evidence>
<name>A0A812L4H5_9DINO</name>